<organism evidence="2 3">
    <name type="scientific">Segatella copri</name>
    <dbReference type="NCBI Taxonomy" id="165179"/>
    <lineage>
        <taxon>Bacteria</taxon>
        <taxon>Pseudomonadati</taxon>
        <taxon>Bacteroidota</taxon>
        <taxon>Bacteroidia</taxon>
        <taxon>Bacteroidales</taxon>
        <taxon>Prevotellaceae</taxon>
        <taxon>Segatella</taxon>
    </lineage>
</organism>
<dbReference type="AlphaFoldDB" id="A0AA92UIN7"/>
<name>A0AA92UIN7_9BACT</name>
<evidence type="ECO:0000256" key="1">
    <source>
        <dbReference type="SAM" id="SignalP"/>
    </source>
</evidence>
<dbReference type="EMBL" id="QSCI01000180">
    <property type="protein sequence ID" value="RGX87037.1"/>
    <property type="molecule type" value="Genomic_DNA"/>
</dbReference>
<feature type="chain" id="PRO_5041636930" evidence="1">
    <location>
        <begin position="20"/>
        <end position="200"/>
    </location>
</feature>
<dbReference type="Proteomes" id="UP000285604">
    <property type="component" value="Unassembled WGS sequence"/>
</dbReference>
<reference evidence="2 3" key="1">
    <citation type="submission" date="2018-08" db="EMBL/GenBank/DDBJ databases">
        <title>A genome reference for cultivated species of the human gut microbiota.</title>
        <authorList>
            <person name="Zou Y."/>
            <person name="Xue W."/>
            <person name="Luo G."/>
        </authorList>
    </citation>
    <scope>NUCLEOTIDE SEQUENCE [LARGE SCALE GENOMIC DNA]</scope>
    <source>
        <strain evidence="2 3">OF03-3</strain>
    </source>
</reference>
<evidence type="ECO:0000313" key="3">
    <source>
        <dbReference type="Proteomes" id="UP000285604"/>
    </source>
</evidence>
<gene>
    <name evidence="2" type="ORF">DXA63_16745</name>
</gene>
<proteinExistence type="predicted"/>
<sequence length="200" mass="23379">MKRFLLCLATVYVCLFANAQDSLSDYITARINERFAMLNDYISLMADKTSDWDTRQYYKKQALSLFAGRGYEYQKDDIRKEGALITIYSANKTHPRRMLVRLYFNGLANSLQHKVSIGTPHIQINDLIKEDTSRYVYTCSFDQIFIGYRDGIPIYKDINREKAKIYIEVEKTEDGDEYSILLGDIYAIDDKCPKQERLIK</sequence>
<feature type="signal peptide" evidence="1">
    <location>
        <begin position="1"/>
        <end position="19"/>
    </location>
</feature>
<evidence type="ECO:0000313" key="2">
    <source>
        <dbReference type="EMBL" id="RGX87037.1"/>
    </source>
</evidence>
<protein>
    <submittedName>
        <fullName evidence="2">Uncharacterized protein</fullName>
    </submittedName>
</protein>
<accession>A0AA92UIN7</accession>
<comment type="caution">
    <text evidence="2">The sequence shown here is derived from an EMBL/GenBank/DDBJ whole genome shotgun (WGS) entry which is preliminary data.</text>
</comment>
<keyword evidence="1" id="KW-0732">Signal</keyword>